<keyword evidence="1" id="KW-0812">Transmembrane</keyword>
<feature type="transmembrane region" description="Helical" evidence="1">
    <location>
        <begin position="6"/>
        <end position="28"/>
    </location>
</feature>
<evidence type="ECO:0000313" key="3">
    <source>
        <dbReference type="Proteomes" id="UP001320159"/>
    </source>
</evidence>
<gene>
    <name evidence="2" type="ORF">CUJ83_02285</name>
</gene>
<evidence type="ECO:0000313" key="2">
    <source>
        <dbReference type="EMBL" id="MCD1293825.1"/>
    </source>
</evidence>
<dbReference type="AlphaFoldDB" id="A0AAP2RC33"/>
<protein>
    <submittedName>
        <fullName evidence="2">Uncharacterized protein</fullName>
    </submittedName>
</protein>
<reference evidence="2 3" key="1">
    <citation type="submission" date="2017-11" db="EMBL/GenBank/DDBJ databases">
        <title>Isolation and Characterization of Family Methanocellaceae Species from Potential Methane Hydrate Area Offshore Southwestern Taiwan.</title>
        <authorList>
            <person name="Zhang W.-L."/>
            <person name="Chen W.-C."/>
            <person name="Lai M.-C."/>
            <person name="Chen S.-C."/>
        </authorList>
    </citation>
    <scope>NUCLEOTIDE SEQUENCE [LARGE SCALE GENOMIC DNA]</scope>
    <source>
        <strain evidence="2 3">CWC-04</strain>
    </source>
</reference>
<proteinExistence type="predicted"/>
<keyword evidence="3" id="KW-1185">Reference proteome</keyword>
<dbReference type="EMBL" id="PGCK01000002">
    <property type="protein sequence ID" value="MCD1293825.1"/>
    <property type="molecule type" value="Genomic_DNA"/>
</dbReference>
<dbReference type="RefSeq" id="WP_230740214.1">
    <property type="nucleotide sequence ID" value="NZ_PGCK01000002.1"/>
</dbReference>
<sequence length="65" mass="7884">MEDQMEMALFVVSMVWFIFLTGIFLVYVKTRLQRDEIDEIKKVNEESHVKIGRLYRSFNSIKRVR</sequence>
<accession>A0AAP2RC33</accession>
<organism evidence="2 3">
    <name type="scientific">Methanooceanicella nereidis</name>
    <dbReference type="NCBI Taxonomy" id="2052831"/>
    <lineage>
        <taxon>Archaea</taxon>
        <taxon>Methanobacteriati</taxon>
        <taxon>Methanobacteriota</taxon>
        <taxon>Stenosarchaea group</taxon>
        <taxon>Methanomicrobia</taxon>
        <taxon>Methanocellales</taxon>
        <taxon>Methanocellaceae</taxon>
        <taxon>Methanooceanicella</taxon>
    </lineage>
</organism>
<comment type="caution">
    <text evidence="2">The sequence shown here is derived from an EMBL/GenBank/DDBJ whole genome shotgun (WGS) entry which is preliminary data.</text>
</comment>
<dbReference type="Proteomes" id="UP001320159">
    <property type="component" value="Unassembled WGS sequence"/>
</dbReference>
<name>A0AAP2RC33_9EURY</name>
<keyword evidence="1" id="KW-0472">Membrane</keyword>
<keyword evidence="1" id="KW-1133">Transmembrane helix</keyword>
<evidence type="ECO:0000256" key="1">
    <source>
        <dbReference type="SAM" id="Phobius"/>
    </source>
</evidence>